<dbReference type="PROSITE" id="PS51349">
    <property type="entry name" value="FMN_HYDROXY_ACID_DH_2"/>
    <property type="match status" value="1"/>
</dbReference>
<dbReference type="EMBL" id="LSGP01000017">
    <property type="protein sequence ID" value="KYZ76533.1"/>
    <property type="molecule type" value="Genomic_DNA"/>
</dbReference>
<dbReference type="InterPro" id="IPR000262">
    <property type="entry name" value="FMN-dep_DH"/>
</dbReference>
<feature type="binding site" evidence="9">
    <location>
        <position position="234"/>
    </location>
    <ligand>
        <name>FMN</name>
        <dbReference type="ChEBI" id="CHEBI:58210"/>
    </ligand>
</feature>
<feature type="binding site" evidence="9">
    <location>
        <position position="236"/>
    </location>
    <ligand>
        <name>FMN</name>
        <dbReference type="ChEBI" id="CHEBI:58210"/>
    </ligand>
</feature>
<dbReference type="SUPFAM" id="SSF51395">
    <property type="entry name" value="FMN-linked oxidoreductases"/>
    <property type="match status" value="1"/>
</dbReference>
<evidence type="ECO:0000256" key="3">
    <source>
        <dbReference type="ARBA" id="ARBA00022643"/>
    </source>
</evidence>
<dbReference type="AlphaFoldDB" id="A0A154BR86"/>
<dbReference type="Gene3D" id="3.20.20.70">
    <property type="entry name" value="Aldolase class I"/>
    <property type="match status" value="1"/>
</dbReference>
<dbReference type="GO" id="GO:0010181">
    <property type="term" value="F:FMN binding"/>
    <property type="evidence" value="ECO:0007669"/>
    <property type="project" value="InterPro"/>
</dbReference>
<evidence type="ECO:0000256" key="9">
    <source>
        <dbReference type="PIRSR" id="PIRSR000138-2"/>
    </source>
</evidence>
<dbReference type="OrthoDB" id="9770452at2"/>
<feature type="domain" description="FMN hydroxy acid dehydrogenase" evidence="10">
    <location>
        <begin position="37"/>
        <end position="339"/>
    </location>
</feature>
<dbReference type="CDD" id="cd02809">
    <property type="entry name" value="alpha_hydroxyacid_oxid_FMN"/>
    <property type="match status" value="1"/>
</dbReference>
<evidence type="ECO:0000256" key="4">
    <source>
        <dbReference type="ARBA" id="ARBA00023002"/>
    </source>
</evidence>
<dbReference type="InterPro" id="IPR037396">
    <property type="entry name" value="FMN_HAD"/>
</dbReference>
<keyword evidence="2 9" id="KW-0285">Flavoprotein</keyword>
<keyword evidence="4" id="KW-0560">Oxidoreductase</keyword>
<comment type="similarity">
    <text evidence="5">Belongs to the FMN-dependent alpha-hydroxy acid dehydrogenase family.</text>
</comment>
<evidence type="ECO:0000256" key="5">
    <source>
        <dbReference type="ARBA" id="ARBA00024042"/>
    </source>
</evidence>
<sequence>MDWKTLRTTARENFKGACRVCPVCNGVVCASEVPGMGGLATGASFRNNVSALAEVKLSLRTVHAVCQPDPSYSLFGHQLTLPVIGAAIGGIALNMNNAMTESDYAQAVVSGCRQAGTVCMTGDGPVPIVFDSGLAAVRDSGGMAIPIIKPRETEKIVELAKRAEAAGAIAFGIDIDAAALVNMTNAGQPVGPKTKQDLAYIKRHTAIPFIVKGIMTADEAEACRDAGADAIVVSNHGGRALDHTPGTAEVLPYIAEAIAESQMTILVDGGIRSGADVLKMLALGADAVLIGRPLAQGAVGGGAEGVATVLAKIKSELIAAMVLTGTARVTDVSEDVICL</sequence>
<evidence type="ECO:0000259" key="10">
    <source>
        <dbReference type="PROSITE" id="PS51349"/>
    </source>
</evidence>
<dbReference type="PIRSF" id="PIRSF000138">
    <property type="entry name" value="Al-hdrx_acd_dh"/>
    <property type="match status" value="1"/>
</dbReference>
<protein>
    <recommendedName>
        <fullName evidence="6">L-lactate oxidase</fullName>
    </recommendedName>
</protein>
<dbReference type="STRING" id="1794912.AXX12_08875"/>
<keyword evidence="12" id="KW-1185">Reference proteome</keyword>
<comment type="caution">
    <text evidence="11">The sequence shown here is derived from an EMBL/GenBank/DDBJ whole genome shotgun (WGS) entry which is preliminary data.</text>
</comment>
<keyword evidence="3 9" id="KW-0288">FMN</keyword>
<dbReference type="GO" id="GO:0016491">
    <property type="term" value="F:oxidoreductase activity"/>
    <property type="evidence" value="ECO:0007669"/>
    <property type="project" value="UniProtKB-KW"/>
</dbReference>
<proteinExistence type="inferred from homology"/>
<feature type="binding site" evidence="9">
    <location>
        <position position="212"/>
    </location>
    <ligand>
        <name>FMN</name>
        <dbReference type="ChEBI" id="CHEBI:58210"/>
    </ligand>
</feature>
<reference evidence="11 12" key="1">
    <citation type="submission" date="2016-02" db="EMBL/GenBank/DDBJ databases">
        <title>Anaerosporomusa subterraneum gen. nov., sp. nov., a spore-forming obligate anaerobe isolated from saprolite.</title>
        <authorList>
            <person name="Choi J.K."/>
            <person name="Shah M."/>
            <person name="Yee N."/>
        </authorList>
    </citation>
    <scope>NUCLEOTIDE SEQUENCE [LARGE SCALE GENOMIC DNA]</scope>
    <source>
        <strain evidence="11 12">RU4</strain>
    </source>
</reference>
<organism evidence="11 12">
    <name type="scientific">Anaerosporomusa subterranea</name>
    <dbReference type="NCBI Taxonomy" id="1794912"/>
    <lineage>
        <taxon>Bacteria</taxon>
        <taxon>Bacillati</taxon>
        <taxon>Bacillota</taxon>
        <taxon>Negativicutes</taxon>
        <taxon>Acetonemataceae</taxon>
        <taxon>Anaerosporomusa</taxon>
    </lineage>
</organism>
<dbReference type="InterPro" id="IPR013785">
    <property type="entry name" value="Aldolase_TIM"/>
</dbReference>
<dbReference type="InterPro" id="IPR012133">
    <property type="entry name" value="Alpha-hydoxy_acid_DH_FMN"/>
</dbReference>
<dbReference type="PANTHER" id="PTHR10578">
    <property type="entry name" value="S -2-HYDROXY-ACID OXIDASE-RELATED"/>
    <property type="match status" value="1"/>
</dbReference>
<evidence type="ECO:0000256" key="2">
    <source>
        <dbReference type="ARBA" id="ARBA00022630"/>
    </source>
</evidence>
<comment type="cofactor">
    <cofactor evidence="1">
        <name>FMN</name>
        <dbReference type="ChEBI" id="CHEBI:58210"/>
    </cofactor>
</comment>
<gene>
    <name evidence="11" type="ORF">AXX12_08875</name>
</gene>
<feature type="active site" description="Proton acceptor" evidence="8">
    <location>
        <position position="236"/>
    </location>
</feature>
<feature type="binding site" evidence="9">
    <location>
        <begin position="291"/>
        <end position="292"/>
    </location>
    <ligand>
        <name>FMN</name>
        <dbReference type="ChEBI" id="CHEBI:58210"/>
    </ligand>
</feature>
<dbReference type="PANTHER" id="PTHR10578:SF107">
    <property type="entry name" value="2-HYDROXYACID OXIDASE 1"/>
    <property type="match status" value="1"/>
</dbReference>
<feature type="binding site" evidence="9">
    <location>
        <begin position="268"/>
        <end position="272"/>
    </location>
    <ligand>
        <name>FMN</name>
        <dbReference type="ChEBI" id="CHEBI:58210"/>
    </ligand>
</feature>
<name>A0A154BR86_ANASB</name>
<evidence type="ECO:0000313" key="11">
    <source>
        <dbReference type="EMBL" id="KYZ76533.1"/>
    </source>
</evidence>
<feature type="binding site" evidence="9">
    <location>
        <position position="239"/>
    </location>
    <ligand>
        <name>glyoxylate</name>
        <dbReference type="ChEBI" id="CHEBI:36655"/>
    </ligand>
</feature>
<comment type="catalytic activity">
    <reaction evidence="7">
        <text>(S)-lactate + O2 = pyruvate + H2O2</text>
        <dbReference type="Rhea" id="RHEA:55868"/>
        <dbReference type="ChEBI" id="CHEBI:15361"/>
        <dbReference type="ChEBI" id="CHEBI:15379"/>
        <dbReference type="ChEBI" id="CHEBI:16240"/>
        <dbReference type="ChEBI" id="CHEBI:16651"/>
    </reaction>
    <physiologicalReaction direction="left-to-right" evidence="7">
        <dbReference type="Rhea" id="RHEA:55869"/>
    </physiologicalReaction>
</comment>
<evidence type="ECO:0000256" key="8">
    <source>
        <dbReference type="PIRSR" id="PIRSR000138-1"/>
    </source>
</evidence>
<evidence type="ECO:0000256" key="1">
    <source>
        <dbReference type="ARBA" id="ARBA00001917"/>
    </source>
</evidence>
<dbReference type="RefSeq" id="WP_066242158.1">
    <property type="nucleotide sequence ID" value="NZ_LSGP01000017.1"/>
</dbReference>
<evidence type="ECO:0000256" key="6">
    <source>
        <dbReference type="ARBA" id="ARBA00029513"/>
    </source>
</evidence>
<dbReference type="Pfam" id="PF01070">
    <property type="entry name" value="FMN_dh"/>
    <property type="match status" value="2"/>
</dbReference>
<evidence type="ECO:0000256" key="7">
    <source>
        <dbReference type="ARBA" id="ARBA00048754"/>
    </source>
</evidence>
<accession>A0A154BR86</accession>
<dbReference type="Proteomes" id="UP000076268">
    <property type="component" value="Unassembled WGS sequence"/>
</dbReference>
<evidence type="ECO:0000313" key="12">
    <source>
        <dbReference type="Proteomes" id="UP000076268"/>
    </source>
</evidence>